<reference evidence="1 2" key="1">
    <citation type="submission" date="2016-05" db="EMBL/GenBank/DDBJ databases">
        <authorList>
            <person name="Lee J.-Y."/>
            <person name="Kim E.B."/>
            <person name="Choi Y.-J."/>
        </authorList>
    </citation>
    <scope>NUCLEOTIDE SEQUENCE [LARGE SCALE GENOMIC DNA]</scope>
    <source>
        <strain evidence="1 2">KLA006</strain>
    </source>
</reference>
<dbReference type="Gene3D" id="3.40.50.150">
    <property type="entry name" value="Vaccinia Virus protein VP39"/>
    <property type="match status" value="1"/>
</dbReference>
<dbReference type="Proteomes" id="UP000218139">
    <property type="component" value="Unassembled WGS sequence"/>
</dbReference>
<evidence type="ECO:0000313" key="1">
    <source>
        <dbReference type="EMBL" id="PAY45997.1"/>
    </source>
</evidence>
<proteinExistence type="predicted"/>
<comment type="caution">
    <text evidence="1">The sequence shown here is derived from an EMBL/GenBank/DDBJ whole genome shotgun (WGS) entry which is preliminary data.</text>
</comment>
<dbReference type="AlphaFoldDB" id="A0A9X6XIH8"/>
<accession>A0A9X6XIH8</accession>
<protein>
    <submittedName>
        <fullName evidence="1">Uncharacterized protein</fullName>
    </submittedName>
</protein>
<dbReference type="InterPro" id="IPR029063">
    <property type="entry name" value="SAM-dependent_MTases_sf"/>
</dbReference>
<dbReference type="EMBL" id="LXZO01000097">
    <property type="protein sequence ID" value="PAY45997.1"/>
    <property type="molecule type" value="Genomic_DNA"/>
</dbReference>
<sequence>MVRMEALWRRSEDENHRKNLHRRLPKKTAKTLFAALKTKETEKDVENAWRKVFTEYYVERQNEGYQIFSPENVDGFISVESGSLIFALRILLEFKRATDLTKTYDRARITCQCIHYMYKFKQNGIDLPNVIVGADEDQAFVLLASNFYKYLDEDKYNWKVAPSDAYKEDPVLMADLQDDANLAVYPFQFVGGNENERYNSLLDLFDSIDSILNSGDQHSYKVTVSPATIVGMFDQFREIAFREPNKIKPVKAVNMFMQMLTGKNDTDYYFLPRNRNLYRLPGDEKVKVYGVKLTTFLDHYDRNFTPKEIDKLTAIADRLIEANERRYKGDFWTPSIWAHRADEMMQETIGQDYKNTALVWDCAAGVRNLTRDYSYKNLYLSTYHQDEIYLGDGYNPEAKAAFQYDFLNDDVNLTPVDNPNPDEWKMPNSLFKALQEAGKNDQPIVFFTNPPYGTANNVQADGSSKRGIAKTLVNEQMRQKGLGKASQQLYCQFMFRTLQLIQQFKLNRAYVAFFTNARFFAGADYYQKFDDYFFRNFKFVDGNLLNAGEFSDTSDLWPITFSIYRYQPNDKPQHEYPLSVEQSYLTVNGTQQIKTITTHTMQMVDEKNTLSKWVREPLATQKYSVANYSYPQLSSALKVAIGKNPYGRLYEGSLGYMVSNSDNIGEGFRGVWLVTSSAYKGHGFNVIPENFDRACVNFAARRAIDPIWYHNQDNYYRPDVTNPLFSEFVNDALIFTLFENSSFQVAYRNPEWSNTGVTGKWANQWFWLPIDYVREEVEDNPKLRLIYNDLRGDGDRFVAKEIMERNFSSEAQAVLNSANKVWRQTLKSRSAMFDDYPEFYLNAWDAGWYQIKRINELFPASGYDEFKRKFEILKNKIANNVYELGMLIRDTK</sequence>
<gene>
    <name evidence="1" type="ORF">A8C52_08620</name>
</gene>
<dbReference type="RefSeq" id="WP_095759567.1">
    <property type="nucleotide sequence ID" value="NZ_LXZO01000097.1"/>
</dbReference>
<organism evidence="1 2">
    <name type="scientific">Ligilactobacillus salivarius</name>
    <dbReference type="NCBI Taxonomy" id="1624"/>
    <lineage>
        <taxon>Bacteria</taxon>
        <taxon>Bacillati</taxon>
        <taxon>Bacillota</taxon>
        <taxon>Bacilli</taxon>
        <taxon>Lactobacillales</taxon>
        <taxon>Lactobacillaceae</taxon>
        <taxon>Ligilactobacillus</taxon>
    </lineage>
</organism>
<name>A0A9X6XIH8_9LACO</name>
<evidence type="ECO:0000313" key="2">
    <source>
        <dbReference type="Proteomes" id="UP000218139"/>
    </source>
</evidence>